<dbReference type="SUPFAM" id="SSF46689">
    <property type="entry name" value="Homeodomain-like"/>
    <property type="match status" value="1"/>
</dbReference>
<evidence type="ECO:0000313" key="6">
    <source>
        <dbReference type="EMBL" id="ASS74111.1"/>
    </source>
</evidence>
<evidence type="ECO:0000313" key="7">
    <source>
        <dbReference type="Proteomes" id="UP000214688"/>
    </source>
</evidence>
<dbReference type="Proteomes" id="UP000214688">
    <property type="component" value="Chromosome"/>
</dbReference>
<name>A0A223CXT5_9BACL</name>
<organism evidence="6 7">
    <name type="scientific">Tumebacillus algifaecis</name>
    <dbReference type="NCBI Taxonomy" id="1214604"/>
    <lineage>
        <taxon>Bacteria</taxon>
        <taxon>Bacillati</taxon>
        <taxon>Bacillota</taxon>
        <taxon>Bacilli</taxon>
        <taxon>Bacillales</taxon>
        <taxon>Alicyclobacillaceae</taxon>
        <taxon>Tumebacillus</taxon>
    </lineage>
</organism>
<keyword evidence="2 4" id="KW-0238">DNA-binding</keyword>
<dbReference type="Gene3D" id="1.10.10.60">
    <property type="entry name" value="Homeodomain-like"/>
    <property type="match status" value="1"/>
</dbReference>
<proteinExistence type="predicted"/>
<dbReference type="InterPro" id="IPR009057">
    <property type="entry name" value="Homeodomain-like_sf"/>
</dbReference>
<feature type="DNA-binding region" description="H-T-H motif" evidence="4">
    <location>
        <begin position="27"/>
        <end position="46"/>
    </location>
</feature>
<accession>A0A223CXT5</accession>
<dbReference type="PROSITE" id="PS50977">
    <property type="entry name" value="HTH_TETR_2"/>
    <property type="match status" value="1"/>
</dbReference>
<dbReference type="GO" id="GO:0003677">
    <property type="term" value="F:DNA binding"/>
    <property type="evidence" value="ECO:0007669"/>
    <property type="project" value="UniProtKB-UniRule"/>
</dbReference>
<dbReference type="Gene3D" id="1.10.357.10">
    <property type="entry name" value="Tetracycline Repressor, domain 2"/>
    <property type="match status" value="1"/>
</dbReference>
<dbReference type="PANTHER" id="PTHR43479">
    <property type="entry name" value="ACREF/ENVCD OPERON REPRESSOR-RELATED"/>
    <property type="match status" value="1"/>
</dbReference>
<dbReference type="OrthoDB" id="9780824at2"/>
<keyword evidence="3" id="KW-0804">Transcription</keyword>
<dbReference type="InterPro" id="IPR001647">
    <property type="entry name" value="HTH_TetR"/>
</dbReference>
<evidence type="ECO:0000256" key="2">
    <source>
        <dbReference type="ARBA" id="ARBA00023125"/>
    </source>
</evidence>
<protein>
    <recommendedName>
        <fullName evidence="5">HTH tetR-type domain-containing protein</fullName>
    </recommendedName>
</protein>
<dbReference type="RefSeq" id="WP_094235370.1">
    <property type="nucleotide sequence ID" value="NZ_CP022657.1"/>
</dbReference>
<evidence type="ECO:0000256" key="1">
    <source>
        <dbReference type="ARBA" id="ARBA00023015"/>
    </source>
</evidence>
<dbReference type="EMBL" id="CP022657">
    <property type="protein sequence ID" value="ASS74111.1"/>
    <property type="molecule type" value="Genomic_DNA"/>
</dbReference>
<dbReference type="KEGG" id="tab:CIG75_03310"/>
<dbReference type="PANTHER" id="PTHR43479:SF11">
    <property type="entry name" value="ACREF_ENVCD OPERON REPRESSOR-RELATED"/>
    <property type="match status" value="1"/>
</dbReference>
<dbReference type="FunFam" id="1.10.10.60:FF:000141">
    <property type="entry name" value="TetR family transcriptional regulator"/>
    <property type="match status" value="1"/>
</dbReference>
<dbReference type="SUPFAM" id="SSF48498">
    <property type="entry name" value="Tetracyclin repressor-like, C-terminal domain"/>
    <property type="match status" value="1"/>
</dbReference>
<gene>
    <name evidence="6" type="ORF">CIG75_03310</name>
</gene>
<dbReference type="InterPro" id="IPR050624">
    <property type="entry name" value="HTH-type_Tx_Regulator"/>
</dbReference>
<dbReference type="InterPro" id="IPR036271">
    <property type="entry name" value="Tet_transcr_reg_TetR-rel_C_sf"/>
</dbReference>
<dbReference type="PRINTS" id="PR00455">
    <property type="entry name" value="HTHTETR"/>
</dbReference>
<dbReference type="GO" id="GO:0045892">
    <property type="term" value="P:negative regulation of DNA-templated transcription"/>
    <property type="evidence" value="ECO:0007669"/>
    <property type="project" value="UniProtKB-ARBA"/>
</dbReference>
<evidence type="ECO:0000256" key="4">
    <source>
        <dbReference type="PROSITE-ProRule" id="PRU00335"/>
    </source>
</evidence>
<keyword evidence="7" id="KW-1185">Reference proteome</keyword>
<evidence type="ECO:0000256" key="3">
    <source>
        <dbReference type="ARBA" id="ARBA00023163"/>
    </source>
</evidence>
<feature type="domain" description="HTH tetR-type" evidence="5">
    <location>
        <begin position="4"/>
        <end position="64"/>
    </location>
</feature>
<dbReference type="AlphaFoldDB" id="A0A223CXT5"/>
<dbReference type="Pfam" id="PF00440">
    <property type="entry name" value="TetR_N"/>
    <property type="match status" value="1"/>
</dbReference>
<sequence length="203" mass="23340">MERVDKRQAILEAAAKRFSTNGFHETKVGEIAEDAGIAKGTVYLHFKDKETLLSEVVHYQMVRYHRYICEAIEPYESATDKLRAFARFQISAFPQMIKFYKLNFEHMMKFKENSRLAERQTEQHRQMMETIIDVIRYGIERGEFREMDATDAALILRGTMHAYMQSAISGVVAEKDQAGADALVNLLIQGFAPSCKGEVRFDV</sequence>
<keyword evidence="1" id="KW-0805">Transcription regulation</keyword>
<evidence type="ECO:0000259" key="5">
    <source>
        <dbReference type="PROSITE" id="PS50977"/>
    </source>
</evidence>
<reference evidence="6 7" key="1">
    <citation type="journal article" date="2015" name="Int. J. Syst. Evol. Microbiol.">
        <title>Tumebacillus algifaecis sp. nov., isolated from decomposing algal scum.</title>
        <authorList>
            <person name="Wu Y.F."/>
            <person name="Zhang B."/>
            <person name="Xing P."/>
            <person name="Wu Q.L."/>
            <person name="Liu S.J."/>
        </authorList>
    </citation>
    <scope>NUCLEOTIDE SEQUENCE [LARGE SCALE GENOMIC DNA]</scope>
    <source>
        <strain evidence="6 7">THMBR28</strain>
    </source>
</reference>